<keyword evidence="3 4" id="KW-0472">Membrane</keyword>
<dbReference type="SUPFAM" id="SSF56519">
    <property type="entry name" value="Penicillin binding protein dimerisation domain"/>
    <property type="match status" value="1"/>
</dbReference>
<evidence type="ECO:0000313" key="8">
    <source>
        <dbReference type="EMBL" id="MFL0246214.1"/>
    </source>
</evidence>
<dbReference type="InterPro" id="IPR012338">
    <property type="entry name" value="Beta-lactam/transpept-like"/>
</dbReference>
<dbReference type="InterPro" id="IPR007887">
    <property type="entry name" value="MecA_N"/>
</dbReference>
<feature type="domain" description="Penicillin-binding protein transpeptidase" evidence="5">
    <location>
        <begin position="371"/>
        <end position="682"/>
    </location>
</feature>
<dbReference type="InterPro" id="IPR001460">
    <property type="entry name" value="PCN-bd_Tpept"/>
</dbReference>
<comment type="subcellular location">
    <subcellularLocation>
        <location evidence="1">Membrane</location>
    </subcellularLocation>
</comment>
<reference evidence="8 9" key="1">
    <citation type="submission" date="2024-11" db="EMBL/GenBank/DDBJ databases">
        <authorList>
            <person name="Heng Y.C."/>
            <person name="Lim A.C.H."/>
            <person name="Lee J.K.Y."/>
            <person name="Kittelmann S."/>
        </authorList>
    </citation>
    <scope>NUCLEOTIDE SEQUENCE [LARGE SCALE GENOMIC DNA]</scope>
    <source>
        <strain evidence="8 9">WILCCON 0185</strain>
    </source>
</reference>
<dbReference type="InterPro" id="IPR032710">
    <property type="entry name" value="NTF2-like_dom_sf"/>
</dbReference>
<sequence>MRNRVNKKLIIILSISAVLVLGGAVYLFTTLSKDDNGAKVFETYKDKWEKQDFKAMYSMLSSTTKEKISEKQFIDRYTNIYNGIEAKNISIKIDNNDKSKNSNSNAKLPFSITMDTVAGNFNVPGYEMNLVREKINSKNQWTIQWDEKMIFPSLGPDDKVRVEISKAKRGEIDDKSGKALAENGPIYILGLQPSKFIINKEANTEKLAKALDIDTSVIENKLKANTKSNQFVPIVNISSSDKSKVSEATKIDGVFYQQGVGRVYPGGEAFGSLIGYIGPITAEELGNLKDQGYSSTSSIGKAGLEQVYEKRLKGKDGAEIYISKQKDNKEIEKIILIKNEPKDGESIKLFIDFNLQNKIYNAMNKDAGASAAIDPKSGEVLALVSSPSYDSNALTCYATNAQKAAWKNGPDPFQNRFKNVYAPGSTFKLYTAAVGLSNGKLKPDEAVSIQGKQWQPDKSWGTYYITRVDDSIEQLNLKNAFVHSDNIYFARAALNIGKDEFVKSAESFGLGEKLPIEYPFAKSQLANDNKINNDQQLADSGYGQGEVLVSPLQLALMYSTLVNEGNIMTPLLESSGSISPKVWKEKVLSQDNIKILKDDLTAVIEDPSGTGHGAKINGQALAGKTGTAELNKLSADDKNGKENGWFVCMNTDNPKIVVSMIVEDVKNKGGSHYTVPKVKDIMNYYLTQGGGK</sequence>
<keyword evidence="4" id="KW-1133">Transmembrane helix</keyword>
<name>A0ABW8T0Y0_9CLOT</name>
<dbReference type="Gene3D" id="3.30.1390.30">
    <property type="entry name" value="Penicillin-binding protein 2a, domain 3"/>
    <property type="match status" value="1"/>
</dbReference>
<dbReference type="SUPFAM" id="SSF54427">
    <property type="entry name" value="NTF2-like"/>
    <property type="match status" value="1"/>
</dbReference>
<dbReference type="InterPro" id="IPR036138">
    <property type="entry name" value="PBP_dimer_sf"/>
</dbReference>
<dbReference type="InterPro" id="IPR050515">
    <property type="entry name" value="Beta-lactam/transpept"/>
</dbReference>
<protein>
    <submittedName>
        <fullName evidence="8">Penicillin-binding transpeptidase domain-containing protein</fullName>
    </submittedName>
</protein>
<dbReference type="RefSeq" id="WP_406768665.1">
    <property type="nucleotide sequence ID" value="NZ_JBJHZZ010000001.1"/>
</dbReference>
<dbReference type="PANTHER" id="PTHR30627">
    <property type="entry name" value="PEPTIDOGLYCAN D,D-TRANSPEPTIDASE"/>
    <property type="match status" value="1"/>
</dbReference>
<keyword evidence="4" id="KW-0812">Transmembrane</keyword>
<keyword evidence="9" id="KW-1185">Reference proteome</keyword>
<evidence type="ECO:0000256" key="3">
    <source>
        <dbReference type="ARBA" id="ARBA00023136"/>
    </source>
</evidence>
<comment type="similarity">
    <text evidence="2">Belongs to the transpeptidase family.</text>
</comment>
<evidence type="ECO:0000256" key="1">
    <source>
        <dbReference type="ARBA" id="ARBA00004370"/>
    </source>
</evidence>
<evidence type="ECO:0000256" key="4">
    <source>
        <dbReference type="SAM" id="Phobius"/>
    </source>
</evidence>
<evidence type="ECO:0000313" key="9">
    <source>
        <dbReference type="Proteomes" id="UP001623591"/>
    </source>
</evidence>
<dbReference type="SUPFAM" id="SSF56601">
    <property type="entry name" value="beta-lactamase/transpeptidase-like"/>
    <property type="match status" value="1"/>
</dbReference>
<dbReference type="Gene3D" id="3.40.710.10">
    <property type="entry name" value="DD-peptidase/beta-lactamase superfamily"/>
    <property type="match status" value="1"/>
</dbReference>
<dbReference type="Gene3D" id="3.90.1310.10">
    <property type="entry name" value="Penicillin-binding protein 2a (Domain 2)"/>
    <property type="match status" value="1"/>
</dbReference>
<accession>A0ABW8T0Y0</accession>
<dbReference type="InterPro" id="IPR005311">
    <property type="entry name" value="PBP_dimer"/>
</dbReference>
<evidence type="ECO:0000259" key="7">
    <source>
        <dbReference type="Pfam" id="PF05223"/>
    </source>
</evidence>
<feature type="domain" description="Penicillin-binding protein dimerisation" evidence="6">
    <location>
        <begin position="166"/>
        <end position="333"/>
    </location>
</feature>
<proteinExistence type="inferred from homology"/>
<dbReference type="Pfam" id="PF05223">
    <property type="entry name" value="MecA_N"/>
    <property type="match status" value="1"/>
</dbReference>
<gene>
    <name evidence="8" type="ORF">ACJDUG_04370</name>
</gene>
<evidence type="ECO:0000256" key="2">
    <source>
        <dbReference type="ARBA" id="ARBA00007171"/>
    </source>
</evidence>
<dbReference type="Gene3D" id="3.10.450.100">
    <property type="entry name" value="NTF2-like, domain 1"/>
    <property type="match status" value="1"/>
</dbReference>
<feature type="transmembrane region" description="Helical" evidence="4">
    <location>
        <begin position="9"/>
        <end position="29"/>
    </location>
</feature>
<organism evidence="8 9">
    <name type="scientific">Candidatus Clostridium stratigraminis</name>
    <dbReference type="NCBI Taxonomy" id="3381661"/>
    <lineage>
        <taxon>Bacteria</taxon>
        <taxon>Bacillati</taxon>
        <taxon>Bacillota</taxon>
        <taxon>Clostridia</taxon>
        <taxon>Eubacteriales</taxon>
        <taxon>Clostridiaceae</taxon>
        <taxon>Clostridium</taxon>
    </lineage>
</organism>
<feature type="domain" description="NTF2-like N-terminal transpeptidase" evidence="7">
    <location>
        <begin position="39"/>
        <end position="157"/>
    </location>
</feature>
<dbReference type="Proteomes" id="UP001623591">
    <property type="component" value="Unassembled WGS sequence"/>
</dbReference>
<dbReference type="PANTHER" id="PTHR30627:SF25">
    <property type="entry name" value="PENICILLIN-BINDING PROTEIN 3"/>
    <property type="match status" value="1"/>
</dbReference>
<dbReference type="Pfam" id="PF03717">
    <property type="entry name" value="PBP_dimer"/>
    <property type="match status" value="1"/>
</dbReference>
<evidence type="ECO:0000259" key="6">
    <source>
        <dbReference type="Pfam" id="PF03717"/>
    </source>
</evidence>
<dbReference type="Pfam" id="PF00905">
    <property type="entry name" value="Transpeptidase"/>
    <property type="match status" value="1"/>
</dbReference>
<dbReference type="EMBL" id="JBJHZZ010000001">
    <property type="protein sequence ID" value="MFL0246214.1"/>
    <property type="molecule type" value="Genomic_DNA"/>
</dbReference>
<evidence type="ECO:0000259" key="5">
    <source>
        <dbReference type="Pfam" id="PF00905"/>
    </source>
</evidence>
<comment type="caution">
    <text evidence="8">The sequence shown here is derived from an EMBL/GenBank/DDBJ whole genome shotgun (WGS) entry which is preliminary data.</text>
</comment>